<feature type="signal peptide" evidence="1">
    <location>
        <begin position="1"/>
        <end position="20"/>
    </location>
</feature>
<sequence>MKPLTYIPLLLSIWATTALAGLRPDATPEEIAAAEAECGSLGVMWVAPEDLPEGVTYDDVRLCAGHPLGPDAGPGPGPGIGSRLLCQTWGLRCARRPFRDGNGNGGFGYDGVVMLLFFGTGLVDVKWMVDRSELFWM</sequence>
<dbReference type="Proteomes" id="UP001610563">
    <property type="component" value="Unassembled WGS sequence"/>
</dbReference>
<keyword evidence="1" id="KW-0732">Signal</keyword>
<reference evidence="2 3" key="1">
    <citation type="submission" date="2024-07" db="EMBL/GenBank/DDBJ databases">
        <title>Section-level genome sequencing and comparative genomics of Aspergillus sections Usti and Cavernicolus.</title>
        <authorList>
            <consortium name="Lawrence Berkeley National Laboratory"/>
            <person name="Nybo J.L."/>
            <person name="Vesth T.C."/>
            <person name="Theobald S."/>
            <person name="Frisvad J.C."/>
            <person name="Larsen T.O."/>
            <person name="Kjaerboelling I."/>
            <person name="Rothschild-Mancinelli K."/>
            <person name="Lyhne E.K."/>
            <person name="Kogle M.E."/>
            <person name="Barry K."/>
            <person name="Clum A."/>
            <person name="Na H."/>
            <person name="Ledsgaard L."/>
            <person name="Lin J."/>
            <person name="Lipzen A."/>
            <person name="Kuo A."/>
            <person name="Riley R."/>
            <person name="Mondo S."/>
            <person name="Labutti K."/>
            <person name="Haridas S."/>
            <person name="Pangalinan J."/>
            <person name="Salamov A.A."/>
            <person name="Simmons B.A."/>
            <person name="Magnuson J.K."/>
            <person name="Chen J."/>
            <person name="Drula E."/>
            <person name="Henrissat B."/>
            <person name="Wiebenga A."/>
            <person name="Lubbers R.J."/>
            <person name="Gomes A.C."/>
            <person name="Makela M.R."/>
            <person name="Stajich J."/>
            <person name="Grigoriev I.V."/>
            <person name="Mortensen U.H."/>
            <person name="De Vries R.P."/>
            <person name="Baker S.E."/>
            <person name="Andersen M.R."/>
        </authorList>
    </citation>
    <scope>NUCLEOTIDE SEQUENCE [LARGE SCALE GENOMIC DNA]</scope>
    <source>
        <strain evidence="2 3">CBS 209.92</strain>
    </source>
</reference>
<protein>
    <submittedName>
        <fullName evidence="2">Uncharacterized protein</fullName>
    </submittedName>
</protein>
<evidence type="ECO:0000256" key="1">
    <source>
        <dbReference type="SAM" id="SignalP"/>
    </source>
</evidence>
<organism evidence="2 3">
    <name type="scientific">Aspergillus keveii</name>
    <dbReference type="NCBI Taxonomy" id="714993"/>
    <lineage>
        <taxon>Eukaryota</taxon>
        <taxon>Fungi</taxon>
        <taxon>Dikarya</taxon>
        <taxon>Ascomycota</taxon>
        <taxon>Pezizomycotina</taxon>
        <taxon>Eurotiomycetes</taxon>
        <taxon>Eurotiomycetidae</taxon>
        <taxon>Eurotiales</taxon>
        <taxon>Aspergillaceae</taxon>
        <taxon>Aspergillus</taxon>
        <taxon>Aspergillus subgen. Nidulantes</taxon>
    </lineage>
</organism>
<feature type="chain" id="PRO_5045320083" evidence="1">
    <location>
        <begin position="21"/>
        <end position="137"/>
    </location>
</feature>
<evidence type="ECO:0000313" key="2">
    <source>
        <dbReference type="EMBL" id="KAL2786327.1"/>
    </source>
</evidence>
<evidence type="ECO:0000313" key="3">
    <source>
        <dbReference type="Proteomes" id="UP001610563"/>
    </source>
</evidence>
<gene>
    <name evidence="2" type="ORF">BJX66DRAFT_342217</name>
</gene>
<name>A0ABR4FTJ2_9EURO</name>
<accession>A0ABR4FTJ2</accession>
<keyword evidence="3" id="KW-1185">Reference proteome</keyword>
<comment type="caution">
    <text evidence="2">The sequence shown here is derived from an EMBL/GenBank/DDBJ whole genome shotgun (WGS) entry which is preliminary data.</text>
</comment>
<dbReference type="EMBL" id="JBFTWV010000120">
    <property type="protein sequence ID" value="KAL2786327.1"/>
    <property type="molecule type" value="Genomic_DNA"/>
</dbReference>
<proteinExistence type="predicted"/>